<dbReference type="GO" id="GO:0016787">
    <property type="term" value="F:hydrolase activity"/>
    <property type="evidence" value="ECO:0007669"/>
    <property type="project" value="UniProtKB-KW"/>
</dbReference>
<dbReference type="PANTHER" id="PTHR48419">
    <property type="entry name" value="SULFOTRANSFERASE DOMAIN-CONTAINING PROTEIN"/>
    <property type="match status" value="1"/>
</dbReference>
<dbReference type="EMBL" id="MU001682">
    <property type="protein sequence ID" value="KAF2456946.1"/>
    <property type="molecule type" value="Genomic_DNA"/>
</dbReference>
<organism evidence="1 2">
    <name type="scientific">Lineolata rhizophorae</name>
    <dbReference type="NCBI Taxonomy" id="578093"/>
    <lineage>
        <taxon>Eukaryota</taxon>
        <taxon>Fungi</taxon>
        <taxon>Dikarya</taxon>
        <taxon>Ascomycota</taxon>
        <taxon>Pezizomycotina</taxon>
        <taxon>Dothideomycetes</taxon>
        <taxon>Dothideomycetes incertae sedis</taxon>
        <taxon>Lineolatales</taxon>
        <taxon>Lineolataceae</taxon>
        <taxon>Lineolata</taxon>
    </lineage>
</organism>
<keyword evidence="1" id="KW-0378">Hydrolase</keyword>
<sequence>MSSAKPIFVATHPRACSTAFERVFMTRKDTLQCVHEPFGDAWYYGPERLAERYAADEETRVGSGFSGSTYKTILDRIERENTEGKRLFIKDMMQYFMPPDRKPASIAPSLRQFRRGPNPAAADLAAAAAHADGDDADEPGNPTVVPRALLARFHWTFLIRHPRSSVPSYYRCCVPPLVALTGFDDFMPAEAGYDELRRGFDYLRTTGLVGGESGVDVTVVDADDLLDNPVGVIREFCRRTGIPFEEDMLKWDSEDDHGRAKAAFEKWKGFHEDAIDSTELKPREKKKKRKSDEELYAEWTTKYGEKGAKVIKETVDANVPDYEYLKQFAIKV</sequence>
<name>A0A6A6NZ25_9PEZI</name>
<proteinExistence type="predicted"/>
<evidence type="ECO:0000313" key="2">
    <source>
        <dbReference type="Proteomes" id="UP000799766"/>
    </source>
</evidence>
<dbReference type="InterPro" id="IPR027417">
    <property type="entry name" value="P-loop_NTPase"/>
</dbReference>
<dbReference type="Pfam" id="PF19798">
    <property type="entry name" value="Sulfotransfer_5"/>
    <property type="match status" value="1"/>
</dbReference>
<protein>
    <submittedName>
        <fullName evidence="1">P-loop containing nucleoside triphosphate hydrolase protein</fullName>
    </submittedName>
</protein>
<dbReference type="AlphaFoldDB" id="A0A6A6NZ25"/>
<keyword evidence="2" id="KW-1185">Reference proteome</keyword>
<reference evidence="1" key="1">
    <citation type="journal article" date="2020" name="Stud. Mycol.">
        <title>101 Dothideomycetes genomes: a test case for predicting lifestyles and emergence of pathogens.</title>
        <authorList>
            <person name="Haridas S."/>
            <person name="Albert R."/>
            <person name="Binder M."/>
            <person name="Bloem J."/>
            <person name="Labutti K."/>
            <person name="Salamov A."/>
            <person name="Andreopoulos B."/>
            <person name="Baker S."/>
            <person name="Barry K."/>
            <person name="Bills G."/>
            <person name="Bluhm B."/>
            <person name="Cannon C."/>
            <person name="Castanera R."/>
            <person name="Culley D."/>
            <person name="Daum C."/>
            <person name="Ezra D."/>
            <person name="Gonzalez J."/>
            <person name="Henrissat B."/>
            <person name="Kuo A."/>
            <person name="Liang C."/>
            <person name="Lipzen A."/>
            <person name="Lutzoni F."/>
            <person name="Magnuson J."/>
            <person name="Mondo S."/>
            <person name="Nolan M."/>
            <person name="Ohm R."/>
            <person name="Pangilinan J."/>
            <person name="Park H.-J."/>
            <person name="Ramirez L."/>
            <person name="Alfaro M."/>
            <person name="Sun H."/>
            <person name="Tritt A."/>
            <person name="Yoshinaga Y."/>
            <person name="Zwiers L.-H."/>
            <person name="Turgeon B."/>
            <person name="Goodwin S."/>
            <person name="Spatafora J."/>
            <person name="Crous P."/>
            <person name="Grigoriev I."/>
        </authorList>
    </citation>
    <scope>NUCLEOTIDE SEQUENCE</scope>
    <source>
        <strain evidence="1">ATCC 16933</strain>
    </source>
</reference>
<dbReference type="InterPro" id="IPR053226">
    <property type="entry name" value="Pyrrolopyrazine_biosynth_F"/>
</dbReference>
<evidence type="ECO:0000313" key="1">
    <source>
        <dbReference type="EMBL" id="KAF2456946.1"/>
    </source>
</evidence>
<dbReference type="Gene3D" id="3.40.50.300">
    <property type="entry name" value="P-loop containing nucleotide triphosphate hydrolases"/>
    <property type="match status" value="1"/>
</dbReference>
<accession>A0A6A6NZ25</accession>
<dbReference type="PANTHER" id="PTHR48419:SF1">
    <property type="entry name" value="SULFOTRANSFERASE DOMAIN-CONTAINING PROTEIN"/>
    <property type="match status" value="1"/>
</dbReference>
<dbReference type="Proteomes" id="UP000799766">
    <property type="component" value="Unassembled WGS sequence"/>
</dbReference>
<gene>
    <name evidence="1" type="ORF">BDY21DRAFT_287319</name>
</gene>
<dbReference type="SUPFAM" id="SSF52540">
    <property type="entry name" value="P-loop containing nucleoside triphosphate hydrolases"/>
    <property type="match status" value="1"/>
</dbReference>
<dbReference type="OrthoDB" id="2405944at2759"/>